<dbReference type="InterPro" id="IPR025514">
    <property type="entry name" value="DUF4402"/>
</dbReference>
<proteinExistence type="predicted"/>
<keyword evidence="3" id="KW-1185">Reference proteome</keyword>
<organism evidence="2 3">
    <name type="scientific">Allopontixanthobacter sediminis</name>
    <dbReference type="NCBI Taxonomy" id="1689985"/>
    <lineage>
        <taxon>Bacteria</taxon>
        <taxon>Pseudomonadati</taxon>
        <taxon>Pseudomonadota</taxon>
        <taxon>Alphaproteobacteria</taxon>
        <taxon>Sphingomonadales</taxon>
        <taxon>Erythrobacteraceae</taxon>
        <taxon>Allopontixanthobacter</taxon>
    </lineage>
</organism>
<reference evidence="2 3" key="1">
    <citation type="submission" date="2019-12" db="EMBL/GenBank/DDBJ databases">
        <title>Genomic-based taxomic classification of the family Erythrobacteraceae.</title>
        <authorList>
            <person name="Xu L."/>
        </authorList>
    </citation>
    <scope>NUCLEOTIDE SEQUENCE [LARGE SCALE GENOMIC DNA]</scope>
    <source>
        <strain evidence="2 3">KCTC 42453</strain>
    </source>
</reference>
<dbReference type="EMBL" id="WTYL01000002">
    <property type="protein sequence ID" value="MXP44227.1"/>
    <property type="molecule type" value="Genomic_DNA"/>
</dbReference>
<protein>
    <submittedName>
        <fullName evidence="2">DUF4402 domain-containing protein</fullName>
    </submittedName>
</protein>
<evidence type="ECO:0000256" key="1">
    <source>
        <dbReference type="SAM" id="SignalP"/>
    </source>
</evidence>
<evidence type="ECO:0000313" key="2">
    <source>
        <dbReference type="EMBL" id="MXP44227.1"/>
    </source>
</evidence>
<keyword evidence="1" id="KW-0732">Signal</keyword>
<dbReference type="Proteomes" id="UP000431922">
    <property type="component" value="Unassembled WGS sequence"/>
</dbReference>
<feature type="chain" id="PRO_5032284469" evidence="1">
    <location>
        <begin position="29"/>
        <end position="183"/>
    </location>
</feature>
<accession>A0A845B483</accession>
<name>A0A845B483_9SPHN</name>
<gene>
    <name evidence="2" type="ORF">GRI65_07145</name>
</gene>
<evidence type="ECO:0000313" key="3">
    <source>
        <dbReference type="Proteomes" id="UP000431922"/>
    </source>
</evidence>
<comment type="caution">
    <text evidence="2">The sequence shown here is derived from an EMBL/GenBank/DDBJ whole genome shotgun (WGS) entry which is preliminary data.</text>
</comment>
<dbReference type="OrthoDB" id="7576381at2"/>
<dbReference type="Pfam" id="PF14352">
    <property type="entry name" value="DUF4402"/>
    <property type="match status" value="1"/>
</dbReference>
<feature type="signal peptide" evidence="1">
    <location>
        <begin position="1"/>
        <end position="28"/>
    </location>
</feature>
<dbReference type="RefSeq" id="WP_160755847.1">
    <property type="nucleotide sequence ID" value="NZ_WTYL01000002.1"/>
</dbReference>
<dbReference type="AlphaFoldDB" id="A0A845B483"/>
<sequence>MKSKLARLCAAGALLPTLACGLGTPAWADDTAEAESRVLVLRPLSLIKDDDLDFGLIVPGPTQGFVILAPEGGVTRTGGVRALAGDNQPATFYGYGTYRQNLRLRVTANSYQLRRQNGTETMRLDTMTISSNPQTQLTTTPRLFYIGALDGFFSFALGGRLRVGANQRVGVYTGNVTVTIDYL</sequence>